<comment type="caution">
    <text evidence="2">The sequence shown here is derived from an EMBL/GenBank/DDBJ whole genome shotgun (WGS) entry which is preliminary data.</text>
</comment>
<name>A0ABW1KU53_9PROT</name>
<dbReference type="Pfam" id="PF20075">
    <property type="entry name" value="DUF6471"/>
    <property type="match status" value="1"/>
</dbReference>
<protein>
    <submittedName>
        <fullName evidence="2">DUF6471 domain-containing protein</fullName>
    </submittedName>
</protein>
<organism evidence="2 3">
    <name type="scientific">Hyphococcus aureus</name>
    <dbReference type="NCBI Taxonomy" id="2666033"/>
    <lineage>
        <taxon>Bacteria</taxon>
        <taxon>Pseudomonadati</taxon>
        <taxon>Pseudomonadota</taxon>
        <taxon>Alphaproteobacteria</taxon>
        <taxon>Parvularculales</taxon>
        <taxon>Parvularculaceae</taxon>
        <taxon>Hyphococcus</taxon>
    </lineage>
</organism>
<dbReference type="Proteomes" id="UP001596116">
    <property type="component" value="Unassembled WGS sequence"/>
</dbReference>
<dbReference type="InterPro" id="IPR045526">
    <property type="entry name" value="DUF6471"/>
</dbReference>
<evidence type="ECO:0000259" key="1">
    <source>
        <dbReference type="Pfam" id="PF20075"/>
    </source>
</evidence>
<evidence type="ECO:0000313" key="2">
    <source>
        <dbReference type="EMBL" id="MFC6035474.1"/>
    </source>
</evidence>
<feature type="domain" description="DUF6471" evidence="1">
    <location>
        <begin position="1"/>
        <end position="53"/>
    </location>
</feature>
<sequence>MARRNLSYEDLAQKLQSIGIEESPKNLSNKIGRGSFTAGFMLQCLEALGCTSLRLD</sequence>
<keyword evidence="3" id="KW-1185">Reference proteome</keyword>
<dbReference type="EMBL" id="JBHPON010000001">
    <property type="protein sequence ID" value="MFC6035474.1"/>
    <property type="molecule type" value="Genomic_DNA"/>
</dbReference>
<proteinExistence type="predicted"/>
<reference evidence="2 3" key="1">
    <citation type="submission" date="2024-09" db="EMBL/GenBank/DDBJ databases">
        <authorList>
            <person name="Zhang Z.-H."/>
        </authorList>
    </citation>
    <scope>NUCLEOTIDE SEQUENCE [LARGE SCALE GENOMIC DNA]</scope>
    <source>
        <strain evidence="2 3">HHTR114</strain>
    </source>
</reference>
<dbReference type="RefSeq" id="WP_379881482.1">
    <property type="nucleotide sequence ID" value="NZ_JBHPON010000001.1"/>
</dbReference>
<gene>
    <name evidence="2" type="ORF">ACFMB1_07970</name>
</gene>
<evidence type="ECO:0000313" key="3">
    <source>
        <dbReference type="Proteomes" id="UP001596116"/>
    </source>
</evidence>
<accession>A0ABW1KU53</accession>